<dbReference type="VEuPathDB" id="MicrosporidiaDB:AEWD_091540"/>
<dbReference type="VEuPathDB" id="MicrosporidiaDB:AEWR_091510"/>
<accession>M1K669</accession>
<dbReference type="VEuPathDB" id="MicrosporidiaDB:AEWQ_091530"/>
<dbReference type="Pfam" id="PF08241">
    <property type="entry name" value="Methyltransf_11"/>
    <property type="match status" value="1"/>
</dbReference>
<protein>
    <recommendedName>
        <fullName evidence="3">Methyltransferase type 11 domain-containing protein</fullName>
    </recommendedName>
</protein>
<evidence type="ECO:0000256" key="2">
    <source>
        <dbReference type="ARBA" id="ARBA00022679"/>
    </source>
</evidence>
<gene>
    <name evidence="4" type="ORF">ECU09_1500</name>
</gene>
<dbReference type="AlphaFoldDB" id="M1K669"/>
<reference evidence="4" key="1">
    <citation type="journal article" date="2013" name="Eukaryot. Cell">
        <title>Extremely Reduced Levels of Heterozygosity in the Vertebrate Pathogen Encephalitozoon cuniculi.</title>
        <authorList>
            <person name="Selman M."/>
            <person name="Sak B."/>
            <person name="Kvac M."/>
            <person name="Farinelli L."/>
            <person name="Weiss L.M."/>
            <person name="Corradi N."/>
        </authorList>
    </citation>
    <scope>NUCLEOTIDE SEQUENCE</scope>
</reference>
<dbReference type="GO" id="GO:0008757">
    <property type="term" value="F:S-adenosylmethionine-dependent methyltransferase activity"/>
    <property type="evidence" value="ECO:0007669"/>
    <property type="project" value="InterPro"/>
</dbReference>
<dbReference type="PANTHER" id="PTHR13069:SF21">
    <property type="entry name" value="ALKYLATED DNA REPAIR PROTEIN ALKB HOMOLOG 8"/>
    <property type="match status" value="1"/>
</dbReference>
<dbReference type="VEuPathDB" id="MicrosporidiaDB:ECU09_1500"/>
<dbReference type="PANTHER" id="PTHR13069">
    <property type="entry name" value="ALKYLATED DNA REPAIR PROTEIN ALKB HOMOLOG 8"/>
    <property type="match status" value="1"/>
</dbReference>
<evidence type="ECO:0000256" key="1">
    <source>
        <dbReference type="ARBA" id="ARBA00022603"/>
    </source>
</evidence>
<dbReference type="GO" id="GO:0008175">
    <property type="term" value="F:tRNA methyltransferase activity"/>
    <property type="evidence" value="ECO:0007669"/>
    <property type="project" value="UniProtKB-ARBA"/>
</dbReference>
<dbReference type="InterPro" id="IPR029063">
    <property type="entry name" value="SAM-dependent_MTases_sf"/>
</dbReference>
<dbReference type="GO" id="GO:0006400">
    <property type="term" value="P:tRNA modification"/>
    <property type="evidence" value="ECO:0007669"/>
    <property type="project" value="UniProtKB-ARBA"/>
</dbReference>
<dbReference type="CDD" id="cd02440">
    <property type="entry name" value="AdoMet_MTases"/>
    <property type="match status" value="1"/>
</dbReference>
<dbReference type="EMBL" id="KC513621">
    <property type="protein sequence ID" value="AGE96523.1"/>
    <property type="molecule type" value="Genomic_DNA"/>
</dbReference>
<dbReference type="GO" id="GO:0032259">
    <property type="term" value="P:methylation"/>
    <property type="evidence" value="ECO:0007669"/>
    <property type="project" value="UniProtKB-KW"/>
</dbReference>
<dbReference type="Gene3D" id="3.40.50.150">
    <property type="entry name" value="Vaccinia Virus protein VP39"/>
    <property type="match status" value="1"/>
</dbReference>
<keyword evidence="2" id="KW-0808">Transferase</keyword>
<evidence type="ECO:0000259" key="3">
    <source>
        <dbReference type="Pfam" id="PF08241"/>
    </source>
</evidence>
<dbReference type="VEuPathDB" id="MicrosporidiaDB:M970_091510"/>
<evidence type="ECO:0000313" key="4">
    <source>
        <dbReference type="EMBL" id="AGE96523.1"/>
    </source>
</evidence>
<dbReference type="InterPro" id="IPR013216">
    <property type="entry name" value="Methyltransf_11"/>
</dbReference>
<keyword evidence="1" id="KW-0489">Methyltransferase</keyword>
<dbReference type="SUPFAM" id="SSF53335">
    <property type="entry name" value="S-adenosyl-L-methionine-dependent methyltransferases"/>
    <property type="match status" value="1"/>
</dbReference>
<proteinExistence type="predicted"/>
<name>M1K669_ENCCN</name>
<organism evidence="4">
    <name type="scientific">Encephalitozoon cuniculi</name>
    <name type="common">Microsporidian parasite</name>
    <dbReference type="NCBI Taxonomy" id="6035"/>
    <lineage>
        <taxon>Eukaryota</taxon>
        <taxon>Fungi</taxon>
        <taxon>Fungi incertae sedis</taxon>
        <taxon>Microsporidia</taxon>
        <taxon>Unikaryonidae</taxon>
        <taxon>Encephalitozoon</taxon>
    </lineage>
</organism>
<feature type="domain" description="Methyltransferase type 11" evidence="3">
    <location>
        <begin position="64"/>
        <end position="151"/>
    </location>
</feature>
<sequence>MYLNSLNIRAFGSACMDDPSGFEERFVHRFYDENSREFSATRRRHWGMTRRFLDNYYTRESIVLDAGCGNGRSFLVPCMVGMDYCLGLLNDARAAGGQGLVRGDVLELPFVDCSFDLVLSVAVIHHLSTRCRRERAMKEMRRVLKDGGKMLLYVWGSSAKSKRKFSRAAGGSEQDYLATWNLRSDAKRYYHLYGMEGLLELCTDSGFKVLDHGTEEESLFAVLEK</sequence>
<dbReference type="InterPro" id="IPR051422">
    <property type="entry name" value="AlkB_tRNA_MeTrf/Diox"/>
</dbReference>